<evidence type="ECO:0000256" key="1">
    <source>
        <dbReference type="SAM" id="MobiDB-lite"/>
    </source>
</evidence>
<feature type="region of interest" description="Disordered" evidence="1">
    <location>
        <begin position="72"/>
        <end position="151"/>
    </location>
</feature>
<protein>
    <submittedName>
        <fullName evidence="2">Uncharacterized protein</fullName>
    </submittedName>
</protein>
<evidence type="ECO:0000313" key="3">
    <source>
        <dbReference type="Proteomes" id="UP001153365"/>
    </source>
</evidence>
<dbReference type="AlphaFoldDB" id="A0AAV0B8I3"/>
<proteinExistence type="predicted"/>
<comment type="caution">
    <text evidence="2">The sequence shown here is derived from an EMBL/GenBank/DDBJ whole genome shotgun (WGS) entry which is preliminary data.</text>
</comment>
<feature type="compositionally biased region" description="Polar residues" evidence="1">
    <location>
        <begin position="101"/>
        <end position="111"/>
    </location>
</feature>
<dbReference type="EMBL" id="CALTRL010004585">
    <property type="protein sequence ID" value="CAH7683259.1"/>
    <property type="molecule type" value="Genomic_DNA"/>
</dbReference>
<feature type="compositionally biased region" description="Basic and acidic residues" evidence="1">
    <location>
        <begin position="112"/>
        <end position="125"/>
    </location>
</feature>
<sequence>MSSSASLSARDLMAWGSILDHEPTESANRVKNLFLRARSKISGASLYLSAFGQKRRLESSLQRNIILKVKGSNSNGLQPDGLDQPLRGVSRNKRKRDLESLSVSEKINSSSKKLEDEAQDKGGQREDDDDDHLVNLSPSNKRKRVKDRQSFEPSKLLAKRLATDRQMFKVPVLNLPIKNPTQPICIFQSKPILNPTKNCNDKGLLNFCDWNWKRKSGRPIWLQ</sequence>
<name>A0AAV0B8I3_PHAPC</name>
<evidence type="ECO:0000313" key="2">
    <source>
        <dbReference type="EMBL" id="CAH7683259.1"/>
    </source>
</evidence>
<reference evidence="2" key="1">
    <citation type="submission" date="2022-06" db="EMBL/GenBank/DDBJ databases">
        <authorList>
            <consortium name="SYNGENTA / RWTH Aachen University"/>
        </authorList>
    </citation>
    <scope>NUCLEOTIDE SEQUENCE</scope>
</reference>
<dbReference type="Proteomes" id="UP001153365">
    <property type="component" value="Unassembled WGS sequence"/>
</dbReference>
<accession>A0AAV0B8I3</accession>
<organism evidence="2 3">
    <name type="scientific">Phakopsora pachyrhizi</name>
    <name type="common">Asian soybean rust disease fungus</name>
    <dbReference type="NCBI Taxonomy" id="170000"/>
    <lineage>
        <taxon>Eukaryota</taxon>
        <taxon>Fungi</taxon>
        <taxon>Dikarya</taxon>
        <taxon>Basidiomycota</taxon>
        <taxon>Pucciniomycotina</taxon>
        <taxon>Pucciniomycetes</taxon>
        <taxon>Pucciniales</taxon>
        <taxon>Phakopsoraceae</taxon>
        <taxon>Phakopsora</taxon>
    </lineage>
</organism>
<keyword evidence="3" id="KW-1185">Reference proteome</keyword>
<gene>
    <name evidence="2" type="ORF">PPACK8108_LOCUS16697</name>
</gene>